<dbReference type="CDD" id="cd02440">
    <property type="entry name" value="AdoMet_MTases"/>
    <property type="match status" value="1"/>
</dbReference>
<keyword evidence="1" id="KW-0808">Transferase</keyword>
<dbReference type="SUPFAM" id="SSF53335">
    <property type="entry name" value="S-adenosyl-L-methionine-dependent methyltransferases"/>
    <property type="match status" value="1"/>
</dbReference>
<keyword evidence="2" id="KW-1185">Reference proteome</keyword>
<dbReference type="InterPro" id="IPR029063">
    <property type="entry name" value="SAM-dependent_MTases_sf"/>
</dbReference>
<keyword evidence="1" id="KW-0489">Methyltransferase</keyword>
<sequence length="216" mass="24656">MFTIRKKVNQINEYFPGKGSILDYGCGTGHFLKAAKADGWKVTGIEPNPTANATSNGHGVKTYLAYDELKKSKTFDIISLFHVLEHIHALRSTLKNLLKHLKTDGKLLIAVPNRESFDAQHYKEYWAAWDVPRHLYHFNQSSIQKLAEEFELQIESTLPMPFDAYYVSILSEKYQNPSRSGLLNIFRALQIGTKSNESASKKDNQYSSLLFILKKK</sequence>
<dbReference type="Pfam" id="PF13489">
    <property type="entry name" value="Methyltransf_23"/>
    <property type="match status" value="1"/>
</dbReference>
<reference evidence="1 2" key="1">
    <citation type="submission" date="2022-01" db="EMBL/GenBank/DDBJ databases">
        <title>Mariniradius saccharolyticus sp. nov., isolated from sediment of a river.</title>
        <authorList>
            <person name="Liu H."/>
        </authorList>
    </citation>
    <scope>NUCLEOTIDE SEQUENCE [LARGE SCALE GENOMIC DNA]</scope>
    <source>
        <strain evidence="1 2">RY-2</strain>
    </source>
</reference>
<name>A0ABS9BYU2_9BACT</name>
<dbReference type="Gene3D" id="3.40.50.150">
    <property type="entry name" value="Vaccinia Virus protein VP39"/>
    <property type="match status" value="1"/>
</dbReference>
<protein>
    <submittedName>
        <fullName evidence="1">Class I SAM-dependent methyltransferase</fullName>
    </submittedName>
</protein>
<proteinExistence type="predicted"/>
<organism evidence="1 2">
    <name type="scientific">Mariniradius sediminis</name>
    <dbReference type="NCBI Taxonomy" id="2909237"/>
    <lineage>
        <taxon>Bacteria</taxon>
        <taxon>Pseudomonadati</taxon>
        <taxon>Bacteroidota</taxon>
        <taxon>Cytophagia</taxon>
        <taxon>Cytophagales</taxon>
        <taxon>Cyclobacteriaceae</taxon>
        <taxon>Mariniradius</taxon>
    </lineage>
</organism>
<gene>
    <name evidence="1" type="ORF">L0U89_19410</name>
</gene>
<dbReference type="PANTHER" id="PTHR43861">
    <property type="entry name" value="TRANS-ACONITATE 2-METHYLTRANSFERASE-RELATED"/>
    <property type="match status" value="1"/>
</dbReference>
<evidence type="ECO:0000313" key="2">
    <source>
        <dbReference type="Proteomes" id="UP001201449"/>
    </source>
</evidence>
<dbReference type="GO" id="GO:0008168">
    <property type="term" value="F:methyltransferase activity"/>
    <property type="evidence" value="ECO:0007669"/>
    <property type="project" value="UniProtKB-KW"/>
</dbReference>
<dbReference type="RefSeq" id="WP_234863047.1">
    <property type="nucleotide sequence ID" value="NZ_JAKEVZ010000024.1"/>
</dbReference>
<accession>A0ABS9BYU2</accession>
<evidence type="ECO:0000313" key="1">
    <source>
        <dbReference type="EMBL" id="MCF1753238.1"/>
    </source>
</evidence>
<dbReference type="EMBL" id="JAKEVZ010000024">
    <property type="protein sequence ID" value="MCF1753238.1"/>
    <property type="molecule type" value="Genomic_DNA"/>
</dbReference>
<dbReference type="Proteomes" id="UP001201449">
    <property type="component" value="Unassembled WGS sequence"/>
</dbReference>
<comment type="caution">
    <text evidence="1">The sequence shown here is derived from an EMBL/GenBank/DDBJ whole genome shotgun (WGS) entry which is preliminary data.</text>
</comment>
<dbReference type="GO" id="GO:0032259">
    <property type="term" value="P:methylation"/>
    <property type="evidence" value="ECO:0007669"/>
    <property type="project" value="UniProtKB-KW"/>
</dbReference>